<dbReference type="InterPro" id="IPR018946">
    <property type="entry name" value="PhoD-like_MPP"/>
</dbReference>
<accession>A0ABV5JYB8</accession>
<dbReference type="GO" id="GO:0004035">
    <property type="term" value="F:alkaline phosphatase activity"/>
    <property type="evidence" value="ECO:0007669"/>
    <property type="project" value="UniProtKB-EC"/>
</dbReference>
<evidence type="ECO:0000259" key="1">
    <source>
        <dbReference type="Pfam" id="PF09423"/>
    </source>
</evidence>
<keyword evidence="2" id="KW-0378">Hydrolase</keyword>
<feature type="domain" description="PhoD-like phosphatase metallophosphatase" evidence="1">
    <location>
        <begin position="41"/>
        <end position="262"/>
    </location>
</feature>
<gene>
    <name evidence="2" type="ORF">ACFFT3_06025</name>
</gene>
<dbReference type="Proteomes" id="UP001589665">
    <property type="component" value="Unassembled WGS sequence"/>
</dbReference>
<dbReference type="EC" id="3.1.3.1" evidence="2"/>
<organism evidence="2 3">
    <name type="scientific">Lutibacter litoralis</name>
    <dbReference type="NCBI Taxonomy" id="321268"/>
    <lineage>
        <taxon>Bacteria</taxon>
        <taxon>Pseudomonadati</taxon>
        <taxon>Bacteroidota</taxon>
        <taxon>Flavobacteriia</taxon>
        <taxon>Flavobacteriales</taxon>
        <taxon>Flavobacteriaceae</taxon>
        <taxon>Lutibacter</taxon>
    </lineage>
</organism>
<protein>
    <submittedName>
        <fullName evidence="2">Alkaline phosphatase D family protein</fullName>
        <ecNumber evidence="2">3.1.3.1</ecNumber>
    </submittedName>
</protein>
<dbReference type="CDD" id="cd07389">
    <property type="entry name" value="MPP_PhoD"/>
    <property type="match status" value="1"/>
</dbReference>
<comment type="caution">
    <text evidence="2">The sequence shown here is derived from an EMBL/GenBank/DDBJ whole genome shotgun (WGS) entry which is preliminary data.</text>
</comment>
<dbReference type="Gene3D" id="3.60.21.70">
    <property type="entry name" value="PhoD-like phosphatase"/>
    <property type="match status" value="1"/>
</dbReference>
<dbReference type="PANTHER" id="PTHR33987:SF1">
    <property type="entry name" value="CALCINEURIN-LIKE METALLO-PHOSPHOESTERASE SUPERFAMILY PROTEIN"/>
    <property type="match status" value="1"/>
</dbReference>
<dbReference type="EMBL" id="JBHMDX010000006">
    <property type="protein sequence ID" value="MFB9271440.1"/>
    <property type="molecule type" value="Genomic_DNA"/>
</dbReference>
<dbReference type="PANTHER" id="PTHR33987">
    <property type="entry name" value="CALCINEURIN-LIKE METALLO-PHOSPHOESTERASE SUPERFAMILY PROTEIN"/>
    <property type="match status" value="1"/>
</dbReference>
<dbReference type="RefSeq" id="WP_188704021.1">
    <property type="nucleotide sequence ID" value="NZ_BMNS01000005.1"/>
</dbReference>
<proteinExistence type="predicted"/>
<dbReference type="InterPro" id="IPR038607">
    <property type="entry name" value="PhoD-like_sf"/>
</dbReference>
<reference evidence="2 3" key="1">
    <citation type="submission" date="2024-09" db="EMBL/GenBank/DDBJ databases">
        <authorList>
            <person name="Sun Q."/>
            <person name="Mori K."/>
        </authorList>
    </citation>
    <scope>NUCLEOTIDE SEQUENCE [LARGE SCALE GENOMIC DNA]</scope>
    <source>
        <strain evidence="2 3">JCM 13034</strain>
    </source>
</reference>
<dbReference type="InterPro" id="IPR029052">
    <property type="entry name" value="Metallo-depent_PP-like"/>
</dbReference>
<dbReference type="SUPFAM" id="SSF56300">
    <property type="entry name" value="Metallo-dependent phosphatases"/>
    <property type="match status" value="1"/>
</dbReference>
<evidence type="ECO:0000313" key="3">
    <source>
        <dbReference type="Proteomes" id="UP001589665"/>
    </source>
</evidence>
<sequence length="337" mass="39106">MKHNLIILIIALTFTSCKNKKIDANFTIAFGSCNNQVLENVLWKEIQKQNPDIWIWGGDIIYSDTEDMSYMQQNYLKQKKDTNYSNFAKKVEILGTWDDHDYGANDGGVEYPKKNEAQQLFLDFLNVAKNDERRKQKGIYFAKDFNVNNNRIKVILLDTRYFRTNLTLDTKTKKRYKPNNYGDGTILGNKQWDWLHKQLKNSTAQFNIIVSSIQFLSAEHGYESWGNMPHEVAKLENLIKTTNAKNTIILSGDRHISEISKKEVEGITYPLIDFTSSGLTHSYSNFTGEPNKFRVDNVVSEKSFGILKFNFNTNTVVMEMRGETNIVYETFSQRYNK</sequence>
<name>A0ABV5JYB8_9FLAO</name>
<dbReference type="Pfam" id="PF09423">
    <property type="entry name" value="PhoD"/>
    <property type="match status" value="1"/>
</dbReference>
<keyword evidence="3" id="KW-1185">Reference proteome</keyword>
<evidence type="ECO:0000313" key="2">
    <source>
        <dbReference type="EMBL" id="MFB9271440.1"/>
    </source>
</evidence>
<dbReference type="PROSITE" id="PS51257">
    <property type="entry name" value="PROKAR_LIPOPROTEIN"/>
    <property type="match status" value="1"/>
</dbReference>